<keyword evidence="11" id="KW-1185">Reference proteome</keyword>
<dbReference type="EMBL" id="BAAAZC010000025">
    <property type="protein sequence ID" value="GAA3981061.1"/>
    <property type="molecule type" value="Genomic_DNA"/>
</dbReference>
<evidence type="ECO:0000256" key="1">
    <source>
        <dbReference type="ARBA" id="ARBA00004127"/>
    </source>
</evidence>
<evidence type="ECO:0000313" key="11">
    <source>
        <dbReference type="Proteomes" id="UP001500742"/>
    </source>
</evidence>
<dbReference type="InterPro" id="IPR051689">
    <property type="entry name" value="Sterol_desaturase/TMEM195"/>
</dbReference>
<feature type="transmembrane region" description="Helical" evidence="8">
    <location>
        <begin position="51"/>
        <end position="76"/>
    </location>
</feature>
<feature type="transmembrane region" description="Helical" evidence="8">
    <location>
        <begin position="149"/>
        <end position="168"/>
    </location>
</feature>
<evidence type="ECO:0000259" key="9">
    <source>
        <dbReference type="Pfam" id="PF04116"/>
    </source>
</evidence>
<keyword evidence="4" id="KW-0560">Oxidoreductase</keyword>
<evidence type="ECO:0000256" key="3">
    <source>
        <dbReference type="ARBA" id="ARBA00022989"/>
    </source>
</evidence>
<evidence type="ECO:0000256" key="2">
    <source>
        <dbReference type="ARBA" id="ARBA00022692"/>
    </source>
</evidence>
<evidence type="ECO:0000256" key="7">
    <source>
        <dbReference type="SAM" id="MobiDB-lite"/>
    </source>
</evidence>
<dbReference type="InterPro" id="IPR006694">
    <property type="entry name" value="Fatty_acid_hydroxylase"/>
</dbReference>
<feature type="compositionally biased region" description="Basic and acidic residues" evidence="7">
    <location>
        <begin position="284"/>
        <end position="294"/>
    </location>
</feature>
<name>A0ABP7QE44_9SPHI</name>
<dbReference type="Pfam" id="PF04116">
    <property type="entry name" value="FA_hydroxylase"/>
    <property type="match status" value="1"/>
</dbReference>
<keyword evidence="5" id="KW-0443">Lipid metabolism</keyword>
<sequence>MQELRSFFSQHEDLTQVILYAGVITSLWFAEMIVSLDGIKTKWKHSTVNTLFIFTALPIQLLLTTFVVLICGWVTVHHWGLINFIPYHHNLWVYYIVMFMMMDFCEYVYHVTMHKVEALWKFHLVHHSDLKVDVSTTIREHPCETAIRTTFLMFWVFICGPAIGVLILRQTFQSFSNIVAHTEFRLPSRVNKIVSLLFITPNLHHVHHHYQLPYTDCNYGDVLSIWDRIFGTYGSLEKDKTVFGIDTHMDENLNGKFVNVLKIPFQKFDHPQRYGTSQENGIPMEKETLQEEHA</sequence>
<feature type="region of interest" description="Disordered" evidence="7">
    <location>
        <begin position="272"/>
        <end position="294"/>
    </location>
</feature>
<feature type="transmembrane region" description="Helical" evidence="8">
    <location>
        <begin position="91"/>
        <end position="109"/>
    </location>
</feature>
<evidence type="ECO:0000256" key="5">
    <source>
        <dbReference type="ARBA" id="ARBA00023098"/>
    </source>
</evidence>
<gene>
    <name evidence="10" type="ORF">GCM10022210_35510</name>
</gene>
<feature type="transmembrane region" description="Helical" evidence="8">
    <location>
        <begin position="17"/>
        <end position="39"/>
    </location>
</feature>
<dbReference type="RefSeq" id="WP_259088425.1">
    <property type="nucleotide sequence ID" value="NZ_BAAAZC010000025.1"/>
</dbReference>
<keyword evidence="3 8" id="KW-1133">Transmembrane helix</keyword>
<dbReference type="PANTHER" id="PTHR21624:SF1">
    <property type="entry name" value="ALKYLGLYCEROL MONOOXYGENASE"/>
    <property type="match status" value="1"/>
</dbReference>
<dbReference type="PANTHER" id="PTHR21624">
    <property type="entry name" value="STEROL DESATURASE-RELATED PROTEIN"/>
    <property type="match status" value="1"/>
</dbReference>
<comment type="caution">
    <text evidence="10">The sequence shown here is derived from an EMBL/GenBank/DDBJ whole genome shotgun (WGS) entry which is preliminary data.</text>
</comment>
<feature type="domain" description="Fatty acid hydroxylase" evidence="9">
    <location>
        <begin position="96"/>
        <end position="232"/>
    </location>
</feature>
<keyword evidence="2 8" id="KW-0812">Transmembrane</keyword>
<protein>
    <recommendedName>
        <fullName evidence="9">Fatty acid hydroxylase domain-containing protein</fullName>
    </recommendedName>
</protein>
<accession>A0ABP7QE44</accession>
<evidence type="ECO:0000256" key="4">
    <source>
        <dbReference type="ARBA" id="ARBA00023002"/>
    </source>
</evidence>
<comment type="subcellular location">
    <subcellularLocation>
        <location evidence="1">Endomembrane system</location>
        <topology evidence="1">Multi-pass membrane protein</topology>
    </subcellularLocation>
</comment>
<organism evidence="10 11">
    <name type="scientific">Mucilaginibacter dorajii</name>
    <dbReference type="NCBI Taxonomy" id="692994"/>
    <lineage>
        <taxon>Bacteria</taxon>
        <taxon>Pseudomonadati</taxon>
        <taxon>Bacteroidota</taxon>
        <taxon>Sphingobacteriia</taxon>
        <taxon>Sphingobacteriales</taxon>
        <taxon>Sphingobacteriaceae</taxon>
        <taxon>Mucilaginibacter</taxon>
    </lineage>
</organism>
<proteinExistence type="predicted"/>
<reference evidence="11" key="1">
    <citation type="journal article" date="2019" name="Int. J. Syst. Evol. Microbiol.">
        <title>The Global Catalogue of Microorganisms (GCM) 10K type strain sequencing project: providing services to taxonomists for standard genome sequencing and annotation.</title>
        <authorList>
            <consortium name="The Broad Institute Genomics Platform"/>
            <consortium name="The Broad Institute Genome Sequencing Center for Infectious Disease"/>
            <person name="Wu L."/>
            <person name="Ma J."/>
        </authorList>
    </citation>
    <scope>NUCLEOTIDE SEQUENCE [LARGE SCALE GENOMIC DNA]</scope>
    <source>
        <strain evidence="11">JCM 16601</strain>
    </source>
</reference>
<dbReference type="Proteomes" id="UP001500742">
    <property type="component" value="Unassembled WGS sequence"/>
</dbReference>
<evidence type="ECO:0000256" key="6">
    <source>
        <dbReference type="ARBA" id="ARBA00023136"/>
    </source>
</evidence>
<evidence type="ECO:0000313" key="10">
    <source>
        <dbReference type="EMBL" id="GAA3981061.1"/>
    </source>
</evidence>
<evidence type="ECO:0000256" key="8">
    <source>
        <dbReference type="SAM" id="Phobius"/>
    </source>
</evidence>
<keyword evidence="6 8" id="KW-0472">Membrane</keyword>